<evidence type="ECO:0000313" key="5">
    <source>
        <dbReference type="EMBL" id="QJI00945.1"/>
    </source>
</evidence>
<dbReference type="EMBL" id="MT141564">
    <property type="protein sequence ID" value="QJA67007.1"/>
    <property type="molecule type" value="Genomic_DNA"/>
</dbReference>
<protein>
    <submittedName>
        <fullName evidence="2">Putative antirepressor protein</fullName>
    </submittedName>
</protein>
<evidence type="ECO:0000313" key="2">
    <source>
        <dbReference type="EMBL" id="QJA48929.1"/>
    </source>
</evidence>
<dbReference type="InterPro" id="IPR013557">
    <property type="entry name" value="AntA/B_antirep"/>
</dbReference>
<name>A0A6H1ZN76_9ZZZZ</name>
<accession>A0A6H1ZN76</accession>
<dbReference type="PANTHER" id="PTHR36180">
    <property type="entry name" value="DNA-BINDING PROTEIN-RELATED-RELATED"/>
    <property type="match status" value="1"/>
</dbReference>
<feature type="domain" description="AntA/AntB antirepressor" evidence="1">
    <location>
        <begin position="18"/>
        <end position="87"/>
    </location>
</feature>
<dbReference type="EMBL" id="MT144109">
    <property type="protein sequence ID" value="QJA48929.1"/>
    <property type="molecule type" value="Genomic_DNA"/>
</dbReference>
<dbReference type="EMBL" id="MT142530">
    <property type="protein sequence ID" value="QJA84519.1"/>
    <property type="molecule type" value="Genomic_DNA"/>
</dbReference>
<dbReference type="Pfam" id="PF08346">
    <property type="entry name" value="AntA"/>
    <property type="match status" value="1"/>
</dbReference>
<dbReference type="EMBL" id="MT144887">
    <property type="protein sequence ID" value="QJI00945.1"/>
    <property type="molecule type" value="Genomic_DNA"/>
</dbReference>
<gene>
    <name evidence="4" type="ORF">MM415A00187_0054</name>
    <name evidence="3" type="ORF">MM415B00313_0055</name>
    <name evidence="2" type="ORF">TM448A01192_0019</name>
    <name evidence="5" type="ORF">TM448B02176_0004</name>
</gene>
<sequence>MLVKIEKKQIGEEIRDCVDGRDLHEKLEVKTTFADWIKRRIETAGLVETVDFISFPKTEKAENGYKTYKEYIFTMDSAKHISLMEKTKQGQRIRNYFIEVEKKTKELYSIEKYSHDPLMQQMQQTMMLYKKQLEFEAKQTALEAKQSIIDEKIHILESKQDGIDSNGDFYSIMAYCNLNDIKLDPVSAIRYGKQASRMSRDLGCMVGKVKDSRYGQVNTYHIDVLDDVFTDNTLN</sequence>
<reference evidence="2" key="1">
    <citation type="submission" date="2020-03" db="EMBL/GenBank/DDBJ databases">
        <title>The deep terrestrial virosphere.</title>
        <authorList>
            <person name="Holmfeldt K."/>
            <person name="Nilsson E."/>
            <person name="Simone D."/>
            <person name="Lopez-Fernandez M."/>
            <person name="Wu X."/>
            <person name="de Brujin I."/>
            <person name="Lundin D."/>
            <person name="Andersson A."/>
            <person name="Bertilsson S."/>
            <person name="Dopson M."/>
        </authorList>
    </citation>
    <scope>NUCLEOTIDE SEQUENCE</scope>
    <source>
        <strain evidence="4">MM415A00187</strain>
        <strain evidence="3">MM415B00313</strain>
        <strain evidence="2">TM448A01192</strain>
        <strain evidence="5">TM448B02176</strain>
    </source>
</reference>
<dbReference type="PANTHER" id="PTHR36180:SF1">
    <property type="entry name" value="ANTA_ANTB ANTIREPRESSOR DOMAIN-CONTAINING PROTEIN"/>
    <property type="match status" value="1"/>
</dbReference>
<proteinExistence type="predicted"/>
<evidence type="ECO:0000259" key="1">
    <source>
        <dbReference type="Pfam" id="PF08346"/>
    </source>
</evidence>
<dbReference type="AlphaFoldDB" id="A0A6H1ZN76"/>
<organism evidence="2">
    <name type="scientific">viral metagenome</name>
    <dbReference type="NCBI Taxonomy" id="1070528"/>
    <lineage>
        <taxon>unclassified sequences</taxon>
        <taxon>metagenomes</taxon>
        <taxon>organismal metagenomes</taxon>
    </lineage>
</organism>
<evidence type="ECO:0000313" key="3">
    <source>
        <dbReference type="EMBL" id="QJA67007.1"/>
    </source>
</evidence>
<evidence type="ECO:0000313" key="4">
    <source>
        <dbReference type="EMBL" id="QJA84519.1"/>
    </source>
</evidence>